<accession>A0ABD3NHP5</accession>
<comment type="similarity">
    <text evidence="1">Belongs to the AB hydrolase superfamily. AB hydrolase 4 family.</text>
</comment>
<feature type="domain" description="AB hydrolase-1" evidence="3">
    <location>
        <begin position="190"/>
        <end position="298"/>
    </location>
</feature>
<keyword evidence="5" id="KW-1185">Reference proteome</keyword>
<evidence type="ECO:0000256" key="1">
    <source>
        <dbReference type="ARBA" id="ARBA00010884"/>
    </source>
</evidence>
<dbReference type="InterPro" id="IPR012020">
    <property type="entry name" value="ABHD4"/>
</dbReference>
<evidence type="ECO:0000259" key="3">
    <source>
        <dbReference type="Pfam" id="PF00561"/>
    </source>
</evidence>
<dbReference type="PIRSF" id="PIRSF005211">
    <property type="entry name" value="Ab_hydro_YheT"/>
    <property type="match status" value="1"/>
</dbReference>
<dbReference type="EMBL" id="JALLPJ020001154">
    <property type="protein sequence ID" value="KAL3775438.1"/>
    <property type="molecule type" value="Genomic_DNA"/>
</dbReference>
<proteinExistence type="inferred from homology"/>
<evidence type="ECO:0000313" key="4">
    <source>
        <dbReference type="EMBL" id="KAL3775438.1"/>
    </source>
</evidence>
<feature type="active site" description="Charge relay system" evidence="2">
    <location>
        <position position="423"/>
    </location>
</feature>
<evidence type="ECO:0000313" key="5">
    <source>
        <dbReference type="Proteomes" id="UP001530400"/>
    </source>
</evidence>
<feature type="active site" description="Charge relay system" evidence="2">
    <location>
        <position position="462"/>
    </location>
</feature>
<feature type="active site" description="Charge relay system" evidence="2">
    <location>
        <position position="286"/>
    </location>
</feature>
<dbReference type="Gene3D" id="3.40.50.1820">
    <property type="entry name" value="alpha/beta hydrolase"/>
    <property type="match status" value="1"/>
</dbReference>
<dbReference type="PANTHER" id="PTHR10794">
    <property type="entry name" value="ABHYDROLASE DOMAIN-CONTAINING PROTEIN"/>
    <property type="match status" value="1"/>
</dbReference>
<dbReference type="InterPro" id="IPR029058">
    <property type="entry name" value="AB_hydrolase_fold"/>
</dbReference>
<gene>
    <name evidence="4" type="ORF">ACHAWO_000668</name>
</gene>
<dbReference type="Proteomes" id="UP001530400">
    <property type="component" value="Unassembled WGS sequence"/>
</dbReference>
<organism evidence="4 5">
    <name type="scientific">Cyclotella atomus</name>
    <dbReference type="NCBI Taxonomy" id="382360"/>
    <lineage>
        <taxon>Eukaryota</taxon>
        <taxon>Sar</taxon>
        <taxon>Stramenopiles</taxon>
        <taxon>Ochrophyta</taxon>
        <taxon>Bacillariophyta</taxon>
        <taxon>Coscinodiscophyceae</taxon>
        <taxon>Thalassiosirophycidae</taxon>
        <taxon>Stephanodiscales</taxon>
        <taxon>Stephanodiscaceae</taxon>
        <taxon>Cyclotella</taxon>
    </lineage>
</organism>
<dbReference type="PANTHER" id="PTHR10794:SF63">
    <property type="entry name" value="ALPHA_BETA HYDROLASE 1, ISOFORM A"/>
    <property type="match status" value="1"/>
</dbReference>
<name>A0ABD3NHP5_9STRA</name>
<sequence>MKLLLLLPSLAHAFVRQVRLVPRASQPTPGTTGFTRMFAETKEYASSESTTTSNDSIDSKIPYKFYNSTMPPRTAQLQSYQARHAEISSSFVPTTFSPPPLLSNKHLQTIGGVFLRTNCAYYSNISSFLSGIFNTILNIQQNEYLTATNQENWYYDKRERIITPGGGAFFTVDHKYYKPDVGKDAESRGTVIIIHGLESNSNSTLCTDMSTAFLQKGYDVSVLNFRGCCGTDVSKLYQDGTLVKNGENSLMYHLGFVDDLIYYLSLLAARSRDNAEKKPIYLSGFSLGANVVLKALGQMGTDAIDLYNVAGASVAGAPFDTERNYLQFHQDPISRLVYVESLLNKLKERAREILEVQYDGNVNASGFDYQGSIDANTIYDLETACVAPLFGFDDHIDYYRKTSCGYFLDRICVPTYVVNAMDDPFFDSSYVPWDKVYGGESCDGSSHEGAPIKIALTKEGGHLGYIFHQMDDDSSNGETRKASWISKELARFIDHAHGEIHSKERPLRVGVGSSLPLL</sequence>
<reference evidence="4 5" key="1">
    <citation type="submission" date="2024-10" db="EMBL/GenBank/DDBJ databases">
        <title>Updated reference genomes for cyclostephanoid diatoms.</title>
        <authorList>
            <person name="Roberts W.R."/>
            <person name="Alverson A.J."/>
        </authorList>
    </citation>
    <scope>NUCLEOTIDE SEQUENCE [LARGE SCALE GENOMIC DNA]</scope>
    <source>
        <strain evidence="4 5">AJA010-31</strain>
    </source>
</reference>
<protein>
    <recommendedName>
        <fullName evidence="3">AB hydrolase-1 domain-containing protein</fullName>
    </recommendedName>
</protein>
<dbReference type="InterPro" id="IPR000073">
    <property type="entry name" value="AB_hydrolase_1"/>
</dbReference>
<comment type="caution">
    <text evidence="4">The sequence shown here is derived from an EMBL/GenBank/DDBJ whole genome shotgun (WGS) entry which is preliminary data.</text>
</comment>
<dbReference type="InterPro" id="IPR050960">
    <property type="entry name" value="AB_hydrolase_4_sf"/>
</dbReference>
<dbReference type="Pfam" id="PF00561">
    <property type="entry name" value="Abhydrolase_1"/>
    <property type="match status" value="1"/>
</dbReference>
<evidence type="ECO:0000256" key="2">
    <source>
        <dbReference type="PIRSR" id="PIRSR005211-1"/>
    </source>
</evidence>
<dbReference type="SUPFAM" id="SSF53474">
    <property type="entry name" value="alpha/beta-Hydrolases"/>
    <property type="match status" value="1"/>
</dbReference>
<dbReference type="AlphaFoldDB" id="A0ABD3NHP5"/>